<evidence type="ECO:0000313" key="1">
    <source>
        <dbReference type="EMBL" id="KAF0034571.1"/>
    </source>
</evidence>
<organism evidence="1 2">
    <name type="scientific">Scophthalmus maximus</name>
    <name type="common">Turbot</name>
    <name type="synonym">Psetta maxima</name>
    <dbReference type="NCBI Taxonomy" id="52904"/>
    <lineage>
        <taxon>Eukaryota</taxon>
        <taxon>Metazoa</taxon>
        <taxon>Chordata</taxon>
        <taxon>Craniata</taxon>
        <taxon>Vertebrata</taxon>
        <taxon>Euteleostomi</taxon>
        <taxon>Actinopterygii</taxon>
        <taxon>Neopterygii</taxon>
        <taxon>Teleostei</taxon>
        <taxon>Neoteleostei</taxon>
        <taxon>Acanthomorphata</taxon>
        <taxon>Carangaria</taxon>
        <taxon>Pleuronectiformes</taxon>
        <taxon>Pleuronectoidei</taxon>
        <taxon>Scophthalmidae</taxon>
        <taxon>Scophthalmus</taxon>
    </lineage>
</organism>
<proteinExistence type="predicted"/>
<sequence length="118" mass="13139">MVKMLWTDMVPERRIKRERMLCYLNGSEVDGVHQRRKTSLFIGPHSCAGRATVRSPLPIGVCVVPMGQHSDNQSLHHFLFLGALDKAKLIQSQTSTPFVISADMSIPLSLVRLSTTPP</sequence>
<dbReference type="Proteomes" id="UP000438429">
    <property type="component" value="Unassembled WGS sequence"/>
</dbReference>
<dbReference type="EMBL" id="VEVO01000011">
    <property type="protein sequence ID" value="KAF0034571.1"/>
    <property type="molecule type" value="Genomic_DNA"/>
</dbReference>
<dbReference type="AlphaFoldDB" id="A0A6A4SU54"/>
<name>A0A6A4SU54_SCOMX</name>
<comment type="caution">
    <text evidence="1">The sequence shown here is derived from an EMBL/GenBank/DDBJ whole genome shotgun (WGS) entry which is preliminary data.</text>
</comment>
<reference evidence="1 2" key="1">
    <citation type="submission" date="2019-06" db="EMBL/GenBank/DDBJ databases">
        <title>Draft genomes of female and male turbot (Scophthalmus maximus).</title>
        <authorList>
            <person name="Xu H."/>
            <person name="Xu X.-W."/>
            <person name="Shao C."/>
            <person name="Chen S."/>
        </authorList>
    </citation>
    <scope>NUCLEOTIDE SEQUENCE [LARGE SCALE GENOMIC DNA]</scope>
    <source>
        <strain evidence="1">Ysfricsl-2016a</strain>
        <tissue evidence="1">Blood</tissue>
    </source>
</reference>
<protein>
    <submittedName>
        <fullName evidence="1">Uncharacterized protein</fullName>
    </submittedName>
</protein>
<gene>
    <name evidence="1" type="ORF">F2P81_012329</name>
</gene>
<accession>A0A6A4SU54</accession>
<evidence type="ECO:0000313" key="2">
    <source>
        <dbReference type="Proteomes" id="UP000438429"/>
    </source>
</evidence>